<sequence>MSTQSSSNINPLHHQIVKGREIVVTEQARLHLIWNHDRVFIKPLPKHLLSHAFWERFLSDKSTRLGQRRDSMRRAALAYLRTYTYLIQHESDFVIAKQDHLRLVPQDADWSAF</sequence>
<dbReference type="Proteomes" id="UP001186974">
    <property type="component" value="Unassembled WGS sequence"/>
</dbReference>
<gene>
    <name evidence="1" type="ORF">LTS18_009142</name>
</gene>
<evidence type="ECO:0000313" key="2">
    <source>
        <dbReference type="Proteomes" id="UP001186974"/>
    </source>
</evidence>
<proteinExistence type="predicted"/>
<evidence type="ECO:0000313" key="1">
    <source>
        <dbReference type="EMBL" id="KAK3077832.1"/>
    </source>
</evidence>
<protein>
    <submittedName>
        <fullName evidence="1">Uncharacterized protein</fullName>
    </submittedName>
</protein>
<organism evidence="1 2">
    <name type="scientific">Coniosporium uncinatum</name>
    <dbReference type="NCBI Taxonomy" id="93489"/>
    <lineage>
        <taxon>Eukaryota</taxon>
        <taxon>Fungi</taxon>
        <taxon>Dikarya</taxon>
        <taxon>Ascomycota</taxon>
        <taxon>Pezizomycotina</taxon>
        <taxon>Dothideomycetes</taxon>
        <taxon>Dothideomycetes incertae sedis</taxon>
        <taxon>Coniosporium</taxon>
    </lineage>
</organism>
<feature type="non-terminal residue" evidence="1">
    <location>
        <position position="113"/>
    </location>
</feature>
<dbReference type="EMBL" id="JAWDJW010002460">
    <property type="protein sequence ID" value="KAK3077832.1"/>
    <property type="molecule type" value="Genomic_DNA"/>
</dbReference>
<reference evidence="1" key="1">
    <citation type="submission" date="2024-09" db="EMBL/GenBank/DDBJ databases">
        <title>Black Yeasts Isolated from many extreme environments.</title>
        <authorList>
            <person name="Coleine C."/>
            <person name="Stajich J.E."/>
            <person name="Selbmann L."/>
        </authorList>
    </citation>
    <scope>NUCLEOTIDE SEQUENCE</scope>
    <source>
        <strain evidence="1">CCFEE 5737</strain>
    </source>
</reference>
<comment type="caution">
    <text evidence="1">The sequence shown here is derived from an EMBL/GenBank/DDBJ whole genome shotgun (WGS) entry which is preliminary data.</text>
</comment>
<name>A0ACC3DMM2_9PEZI</name>
<keyword evidence="2" id="KW-1185">Reference proteome</keyword>
<accession>A0ACC3DMM2</accession>